<proteinExistence type="predicted"/>
<dbReference type="AlphaFoldDB" id="A0AAD4CUS8"/>
<feature type="chain" id="PRO_5041994297" description="Extracellular membrane protein CFEM domain-containing protein" evidence="2">
    <location>
        <begin position="19"/>
        <end position="367"/>
    </location>
</feature>
<dbReference type="EMBL" id="VCAU01000009">
    <property type="protein sequence ID" value="KAF9893119.1"/>
    <property type="molecule type" value="Genomic_DNA"/>
</dbReference>
<organism evidence="3 4">
    <name type="scientific">Aspergillus nanangensis</name>
    <dbReference type="NCBI Taxonomy" id="2582783"/>
    <lineage>
        <taxon>Eukaryota</taxon>
        <taxon>Fungi</taxon>
        <taxon>Dikarya</taxon>
        <taxon>Ascomycota</taxon>
        <taxon>Pezizomycotina</taxon>
        <taxon>Eurotiomycetes</taxon>
        <taxon>Eurotiomycetidae</taxon>
        <taxon>Eurotiales</taxon>
        <taxon>Aspergillaceae</taxon>
        <taxon>Aspergillus</taxon>
        <taxon>Aspergillus subgen. Circumdati</taxon>
    </lineage>
</organism>
<evidence type="ECO:0000313" key="4">
    <source>
        <dbReference type="Proteomes" id="UP001194746"/>
    </source>
</evidence>
<feature type="compositionally biased region" description="Low complexity" evidence="1">
    <location>
        <begin position="144"/>
        <end position="160"/>
    </location>
</feature>
<keyword evidence="2" id="KW-0732">Signal</keyword>
<feature type="compositionally biased region" description="Low complexity" evidence="1">
    <location>
        <begin position="257"/>
        <end position="299"/>
    </location>
</feature>
<feature type="signal peptide" evidence="2">
    <location>
        <begin position="1"/>
        <end position="18"/>
    </location>
</feature>
<evidence type="ECO:0000313" key="3">
    <source>
        <dbReference type="EMBL" id="KAF9893119.1"/>
    </source>
</evidence>
<feature type="compositionally biased region" description="Low complexity" evidence="1">
    <location>
        <begin position="190"/>
        <end position="209"/>
    </location>
</feature>
<keyword evidence="4" id="KW-1185">Reference proteome</keyword>
<evidence type="ECO:0000256" key="1">
    <source>
        <dbReference type="SAM" id="MobiDB-lite"/>
    </source>
</evidence>
<feature type="compositionally biased region" description="Basic and acidic residues" evidence="1">
    <location>
        <begin position="323"/>
        <end position="338"/>
    </location>
</feature>
<evidence type="ECO:0000256" key="2">
    <source>
        <dbReference type="SAM" id="SignalP"/>
    </source>
</evidence>
<feature type="compositionally biased region" description="Low complexity" evidence="1">
    <location>
        <begin position="234"/>
        <end position="249"/>
    </location>
</feature>
<feature type="region of interest" description="Disordered" evidence="1">
    <location>
        <begin position="141"/>
        <end position="160"/>
    </location>
</feature>
<feature type="compositionally biased region" description="Low complexity" evidence="1">
    <location>
        <begin position="217"/>
        <end position="226"/>
    </location>
</feature>
<reference evidence="3" key="2">
    <citation type="submission" date="2020-02" db="EMBL/GenBank/DDBJ databases">
        <authorList>
            <person name="Gilchrist C.L.M."/>
            <person name="Chooi Y.-H."/>
        </authorList>
    </citation>
    <scope>NUCLEOTIDE SEQUENCE</scope>
    <source>
        <strain evidence="3">MST-FP2251</strain>
    </source>
</reference>
<accession>A0AAD4CUS8</accession>
<comment type="caution">
    <text evidence="3">The sequence shown here is derived from an EMBL/GenBank/DDBJ whole genome shotgun (WGS) entry which is preliminary data.</text>
</comment>
<protein>
    <recommendedName>
        <fullName evidence="5">Extracellular membrane protein CFEM domain-containing protein</fullName>
    </recommendedName>
</protein>
<feature type="region of interest" description="Disordered" evidence="1">
    <location>
        <begin position="183"/>
        <end position="346"/>
    </location>
</feature>
<gene>
    <name evidence="3" type="ORF">FE257_012530</name>
</gene>
<sequence length="367" mass="38147">MHSTLFLLAGLATGLVAGHRQLYYEGSFCEIAAKKDLACHSLGCFCHALSHEDLSKETVDICQATFITSLCTRSPIPVFPERQSSPMIRVGSEFQVDDVSGISNRVISSSSSIVSVAAIPSASSSSMPRSQRLYRRAMRPEFASESQPQPESQSDSESLSHIQLPVIYKTSTKWRTSCLCSTEQESTRVAMTATPTPTDTATATATPVTGLGAERMSTSASSASSTDVPAQEAPTPVETSPGSSSSKTSVAHGVIETGSSTTVRPTTTTPASGSGSGSGSTSLHTPTSALATTPTASVAEMVPTGVDAQRNGGGEEEEEEAKDGEKDHSKETGGKDGNHPLQGVAPQSVPRFMGVLGLTGVMVAVML</sequence>
<evidence type="ECO:0008006" key="5">
    <source>
        <dbReference type="Google" id="ProtNLM"/>
    </source>
</evidence>
<name>A0AAD4CUS8_ASPNN</name>
<reference evidence="3" key="1">
    <citation type="journal article" date="2019" name="Beilstein J. Org. Chem.">
        <title>Nanangenines: drimane sesquiterpenoids as the dominant metabolite cohort of a novel Australian fungus, Aspergillus nanangensis.</title>
        <authorList>
            <person name="Lacey H.J."/>
            <person name="Gilchrist C.L.M."/>
            <person name="Crombie A."/>
            <person name="Kalaitzis J.A."/>
            <person name="Vuong D."/>
            <person name="Rutledge P.J."/>
            <person name="Turner P."/>
            <person name="Pitt J.I."/>
            <person name="Lacey E."/>
            <person name="Chooi Y.H."/>
            <person name="Piggott A.M."/>
        </authorList>
    </citation>
    <scope>NUCLEOTIDE SEQUENCE</scope>
    <source>
        <strain evidence="3">MST-FP2251</strain>
    </source>
</reference>
<dbReference type="Proteomes" id="UP001194746">
    <property type="component" value="Unassembled WGS sequence"/>
</dbReference>